<dbReference type="Proteomes" id="UP000228680">
    <property type="component" value="Unassembled WGS sequence"/>
</dbReference>
<reference evidence="2 3" key="1">
    <citation type="submission" date="2017-10" db="EMBL/GenBank/DDBJ databases">
        <title>Draft genome of Chryseomicrobium casticus sp. nov.</title>
        <authorList>
            <person name="Chakraborty R."/>
            <person name="Saha T."/>
        </authorList>
    </citation>
    <scope>NUCLEOTIDE SEQUENCE [LARGE SCALE GENOMIC DNA]</scope>
    <source>
        <strain evidence="2 3">ET03</strain>
    </source>
</reference>
<keyword evidence="1" id="KW-0812">Transmembrane</keyword>
<proteinExistence type="predicted"/>
<name>A0A2M9EXI8_9BACL</name>
<keyword evidence="1" id="KW-1133">Transmembrane helix</keyword>
<sequence length="140" mass="16091">MRGIKMGAWNAVLIGTLCVGTILLLQWAVARHWGLPFRQPTTYYSRLHKFLHFGLYGAFLLTFLSVSFAIANGDIDSDFRLFLLPVILIWLTEPLKVFMEWKYAENRTLYKANLVNLVGGTAIMVLMIFVFVKFLDIPFL</sequence>
<comment type="caution">
    <text evidence="2">The sequence shown here is derived from an EMBL/GenBank/DDBJ whole genome shotgun (WGS) entry which is preliminary data.</text>
</comment>
<feature type="transmembrane region" description="Helical" evidence="1">
    <location>
        <begin position="113"/>
        <end position="135"/>
    </location>
</feature>
<evidence type="ECO:0000313" key="3">
    <source>
        <dbReference type="Proteomes" id="UP000228680"/>
    </source>
</evidence>
<protein>
    <recommendedName>
        <fullName evidence="4">DUF4181 domain-containing protein</fullName>
    </recommendedName>
</protein>
<evidence type="ECO:0000313" key="2">
    <source>
        <dbReference type="EMBL" id="PJK15926.1"/>
    </source>
</evidence>
<dbReference type="Pfam" id="PF13789">
    <property type="entry name" value="DUF4181"/>
    <property type="match status" value="1"/>
</dbReference>
<evidence type="ECO:0000256" key="1">
    <source>
        <dbReference type="SAM" id="Phobius"/>
    </source>
</evidence>
<feature type="transmembrane region" description="Helical" evidence="1">
    <location>
        <begin position="6"/>
        <end position="29"/>
    </location>
</feature>
<gene>
    <name evidence="2" type="ORF">CQS04_11875</name>
</gene>
<keyword evidence="1" id="KW-0472">Membrane</keyword>
<keyword evidence="3" id="KW-1185">Reference proteome</keyword>
<feature type="transmembrane region" description="Helical" evidence="1">
    <location>
        <begin position="50"/>
        <end position="70"/>
    </location>
</feature>
<dbReference type="AlphaFoldDB" id="A0A2M9EXI8"/>
<dbReference type="InterPro" id="IPR025441">
    <property type="entry name" value="DUF4181"/>
</dbReference>
<dbReference type="EMBL" id="PCGR01000004">
    <property type="protein sequence ID" value="PJK15926.1"/>
    <property type="molecule type" value="Genomic_DNA"/>
</dbReference>
<dbReference type="OrthoDB" id="2428213at2"/>
<evidence type="ECO:0008006" key="4">
    <source>
        <dbReference type="Google" id="ProtNLM"/>
    </source>
</evidence>
<organism evidence="2 3">
    <name type="scientific">Chryseomicrobium excrementi</name>
    <dbReference type="NCBI Taxonomy" id="2041346"/>
    <lineage>
        <taxon>Bacteria</taxon>
        <taxon>Bacillati</taxon>
        <taxon>Bacillota</taxon>
        <taxon>Bacilli</taxon>
        <taxon>Bacillales</taxon>
        <taxon>Caryophanaceae</taxon>
        <taxon>Chryseomicrobium</taxon>
    </lineage>
</organism>
<accession>A0A2M9EXI8</accession>